<keyword evidence="4" id="KW-1185">Reference proteome</keyword>
<dbReference type="SUPFAM" id="SSF52540">
    <property type="entry name" value="P-loop containing nucleoside triphosphate hydrolases"/>
    <property type="match status" value="1"/>
</dbReference>
<sequence length="959" mass="110584">MNFIEELKKGLHTGFINFQKASLEDYQPSLLINDRQEEKRVLTTLIKELNECDAFYFSVAFITNSGIASIINILKELEERGVKGKIIASQYQNFTQPEALRRLKALSNIELKIVTEDNFHAKSYIFRKGTRFTLIIGSSNLTQNALSYNKEWNLKVSSAEDGDLLKYTMKEFNRTFESAIAVTDQWLADYEILYREQYKASRQVVYDVQTTKAILPNKMQLEALEALEKLRSEGKDKALLISATGTGKTYFSAFDAKRVNPKRLLFVVHRENITRASLRSYKRIFGRDVTMGILSGSNKDYEARFLFSTIQTLSKDYILEQFKPDHFDYIVIDEVHRSGSSSYEKILNYFKPKFLLGMSATPERTDGYDIYKTFDYNIAYEIRLNKALEEQMLCPFHYYGVSELEINGEVIDEKTAFNHLVCDERVERIIDKAKLYGCDHGRVKGLVFCSGVKEAKELSEQFNRRGYQTVALDGSSSENEREEAIERLEKDTPEGDYLDYIFTVDIFNEGVDIPSINQIIMLRPTQSAIVFVQQLGRGLRKSEGKEYVVVIDFIGNYANNFLVPIALYGDRSFNKDHLRKLMSNGSCSIPGVSTVNFDRITKERIYEAINKSNMATKKALVEEYKLLKFKLGRIPMMMDFILHGSRDPFAFVEYSGSYYQFVASVEQTLGTSLSAVEKAHLEFYSKELGSGKRIEELMLLEGLIRDGELASSQLRQLIKEAYGYDVSEATIESSIRYLNGDFFKKQDQEKYAKSQSILVEVESFKMTEGLKSDLKNPDFKTYLLDLIAYGIDRFNKTYTLEAYEKGFIRYQKYSRKDVCRILNWESDESSTMYGYRIKYNTCPIFVTYHKQDDISESTKYEDCFINKKQFSWMTRSGVTTESRETIAIRDHNKTGLRIALFVKKSDGEGSDFYYMGDVEPMAISQTTIKNDKGEDKPIVNILFDMAHSVPDHLYDYLTQ</sequence>
<dbReference type="Pfam" id="PF04851">
    <property type="entry name" value="ResIII"/>
    <property type="match status" value="1"/>
</dbReference>
<dbReference type="InterPro" id="IPR025202">
    <property type="entry name" value="PLD-like_dom"/>
</dbReference>
<dbReference type="eggNOG" id="COG1061">
    <property type="taxonomic scope" value="Bacteria"/>
</dbReference>
<dbReference type="GO" id="GO:0005524">
    <property type="term" value="F:ATP binding"/>
    <property type="evidence" value="ECO:0007669"/>
    <property type="project" value="InterPro"/>
</dbReference>
<dbReference type="PROSITE" id="PS51192">
    <property type="entry name" value="HELICASE_ATP_BIND_1"/>
    <property type="match status" value="1"/>
</dbReference>
<name>F2JIR8_CELLD</name>
<dbReference type="GO" id="GO:0003677">
    <property type="term" value="F:DNA binding"/>
    <property type="evidence" value="ECO:0007669"/>
    <property type="project" value="InterPro"/>
</dbReference>
<evidence type="ECO:0000259" key="2">
    <source>
        <dbReference type="PROSITE" id="PS51194"/>
    </source>
</evidence>
<feature type="domain" description="Helicase C-terminal" evidence="2">
    <location>
        <begin position="425"/>
        <end position="600"/>
    </location>
</feature>
<dbReference type="SMART" id="SM00487">
    <property type="entry name" value="DEXDc"/>
    <property type="match status" value="1"/>
</dbReference>
<dbReference type="HOGENOM" id="CLU_005588_1_0_9"/>
<dbReference type="Pfam" id="PF26350">
    <property type="entry name" value="DUF8090"/>
    <property type="match status" value="1"/>
</dbReference>
<dbReference type="InterPro" id="IPR021835">
    <property type="entry name" value="DUF3427"/>
</dbReference>
<dbReference type="REBASE" id="33973">
    <property type="entry name" value="Cle5427ORF238P"/>
</dbReference>
<dbReference type="Proteomes" id="UP000008467">
    <property type="component" value="Chromosome"/>
</dbReference>
<dbReference type="GO" id="GO:0016787">
    <property type="term" value="F:hydrolase activity"/>
    <property type="evidence" value="ECO:0007669"/>
    <property type="project" value="InterPro"/>
</dbReference>
<dbReference type="CDD" id="cd18032">
    <property type="entry name" value="DEXHc_RE_I_III_res"/>
    <property type="match status" value="1"/>
</dbReference>
<dbReference type="PANTHER" id="PTHR47396">
    <property type="entry name" value="TYPE I RESTRICTION ENZYME ECOKI R PROTEIN"/>
    <property type="match status" value="1"/>
</dbReference>
<gene>
    <name evidence="3" type="ordered locus">Clole_0238</name>
</gene>
<dbReference type="InterPro" id="IPR027417">
    <property type="entry name" value="P-loop_NTPase"/>
</dbReference>
<dbReference type="SMART" id="SM00490">
    <property type="entry name" value="HELICc"/>
    <property type="match status" value="1"/>
</dbReference>
<organism evidence="3 4">
    <name type="scientific">Cellulosilyticum lentocellum (strain ATCC 49066 / DSM 5427 / NCIMB 11756 / RHM5)</name>
    <name type="common">Clostridium lentocellum</name>
    <dbReference type="NCBI Taxonomy" id="642492"/>
    <lineage>
        <taxon>Bacteria</taxon>
        <taxon>Bacillati</taxon>
        <taxon>Bacillota</taxon>
        <taxon>Clostridia</taxon>
        <taxon>Lachnospirales</taxon>
        <taxon>Cellulosilyticaceae</taxon>
        <taxon>Cellulosilyticum</taxon>
    </lineage>
</organism>
<evidence type="ECO:0000313" key="3">
    <source>
        <dbReference type="EMBL" id="ADZ81990.1"/>
    </source>
</evidence>
<evidence type="ECO:0008006" key="5">
    <source>
        <dbReference type="Google" id="ProtNLM"/>
    </source>
</evidence>
<dbReference type="InterPro" id="IPR058403">
    <property type="entry name" value="DUF8090"/>
</dbReference>
<dbReference type="eggNOG" id="COG3886">
    <property type="taxonomic scope" value="Bacteria"/>
</dbReference>
<dbReference type="InterPro" id="IPR001650">
    <property type="entry name" value="Helicase_C-like"/>
</dbReference>
<dbReference type="Pfam" id="PF00271">
    <property type="entry name" value="Helicase_C"/>
    <property type="match status" value="1"/>
</dbReference>
<evidence type="ECO:0000313" key="4">
    <source>
        <dbReference type="Proteomes" id="UP000008467"/>
    </source>
</evidence>
<feature type="domain" description="Helicase ATP-binding" evidence="1">
    <location>
        <begin position="229"/>
        <end position="380"/>
    </location>
</feature>
<dbReference type="Gene3D" id="3.30.870.10">
    <property type="entry name" value="Endonuclease Chain A"/>
    <property type="match status" value="1"/>
</dbReference>
<dbReference type="SUPFAM" id="SSF56024">
    <property type="entry name" value="Phospholipase D/nuclease"/>
    <property type="match status" value="1"/>
</dbReference>
<dbReference type="EMBL" id="CP002582">
    <property type="protein sequence ID" value="ADZ81990.1"/>
    <property type="molecule type" value="Genomic_DNA"/>
</dbReference>
<evidence type="ECO:0000259" key="1">
    <source>
        <dbReference type="PROSITE" id="PS51192"/>
    </source>
</evidence>
<dbReference type="Pfam" id="PF13091">
    <property type="entry name" value="PLDc_2"/>
    <property type="match status" value="1"/>
</dbReference>
<accession>F2JIR8</accession>
<dbReference type="Pfam" id="PF11907">
    <property type="entry name" value="DUF3427"/>
    <property type="match status" value="1"/>
</dbReference>
<dbReference type="InterPro" id="IPR006935">
    <property type="entry name" value="Helicase/UvrB_N"/>
</dbReference>
<dbReference type="STRING" id="642492.Clole_0238"/>
<dbReference type="KEGG" id="cle:Clole_0238"/>
<dbReference type="RefSeq" id="WP_013655291.1">
    <property type="nucleotide sequence ID" value="NC_015275.1"/>
</dbReference>
<dbReference type="InterPro" id="IPR050742">
    <property type="entry name" value="Helicase_Restrict-Modif_Enz"/>
</dbReference>
<reference evidence="3 4" key="1">
    <citation type="journal article" date="2011" name="J. Bacteriol.">
        <title>Complete genome sequence of the cellulose-degrading bacterium Cellulosilyticum lentocellum.</title>
        <authorList>
            <consortium name="US DOE Joint Genome Institute"/>
            <person name="Miller D.A."/>
            <person name="Suen G."/>
            <person name="Bruce D."/>
            <person name="Copeland A."/>
            <person name="Cheng J.F."/>
            <person name="Detter C."/>
            <person name="Goodwin L.A."/>
            <person name="Han C.S."/>
            <person name="Hauser L.J."/>
            <person name="Land M.L."/>
            <person name="Lapidus A."/>
            <person name="Lucas S."/>
            <person name="Meincke L."/>
            <person name="Pitluck S."/>
            <person name="Tapia R."/>
            <person name="Teshima H."/>
            <person name="Woyke T."/>
            <person name="Fox B.G."/>
            <person name="Angert E.R."/>
            <person name="Currie C.R."/>
        </authorList>
    </citation>
    <scope>NUCLEOTIDE SEQUENCE [LARGE SCALE GENOMIC DNA]</scope>
    <source>
        <strain evidence="4">ATCC 49066 / DSM 5427 / NCIMB 11756 / RHM5</strain>
    </source>
</reference>
<dbReference type="InterPro" id="IPR014001">
    <property type="entry name" value="Helicase_ATP-bd"/>
</dbReference>
<dbReference type="Gene3D" id="3.40.50.300">
    <property type="entry name" value="P-loop containing nucleotide triphosphate hydrolases"/>
    <property type="match status" value="2"/>
</dbReference>
<dbReference type="GO" id="GO:0005829">
    <property type="term" value="C:cytosol"/>
    <property type="evidence" value="ECO:0007669"/>
    <property type="project" value="TreeGrafter"/>
</dbReference>
<dbReference type="CDD" id="cd09204">
    <property type="entry name" value="PLDc_N_DEXD_b2"/>
    <property type="match status" value="1"/>
</dbReference>
<proteinExistence type="predicted"/>
<protein>
    <recommendedName>
        <fullName evidence="5">Type III restriction protein res subunit</fullName>
    </recommendedName>
</protein>
<dbReference type="PROSITE" id="PS51194">
    <property type="entry name" value="HELICASE_CTER"/>
    <property type="match status" value="1"/>
</dbReference>
<dbReference type="AlphaFoldDB" id="F2JIR8"/>
<dbReference type="CDD" id="cd18799">
    <property type="entry name" value="SF2_C_EcoAI-like"/>
    <property type="match status" value="1"/>
</dbReference>
<dbReference type="PANTHER" id="PTHR47396:SF1">
    <property type="entry name" value="ATP-DEPENDENT HELICASE IRC3-RELATED"/>
    <property type="match status" value="1"/>
</dbReference>